<sequence length="388" mass="41561">MTIDAFEVRDLTPDDHEQALAVRTRSFGPLDPSLRGWWNSVQDELIAQRRVIGVFDGDRLVGTAKGRSFQQFWGGRTVPMSGVAGVVVLPEFRGRGVASRMLRALAERSIELGDAVSALYPATVAPYRRAGWEIVGVQNRITIDARHLRGLAPADVRVRPGQKADRDLVLDLQARCYAAQGANGAKLLTAGELDAALDDDSFSYFTDDGCVLYEWHEGNLVVSCLVAGSEATARALWSVVGSGSSIAKQVHAYVSPDDPIHLLLPEETSHDVQQHRWMFRLLNLPAAIAARGFADHVDGSALLSVEDPLLPSQSGTWLLEVAAGHGSLSRTAAADDAVRLGPNGLAALYAGARLHVLRTAGLASGGTGADVFLDSAFAGPAPYLLEYF</sequence>
<gene>
    <name evidence="2" type="ORF">AVDCRST_MAG46-2893</name>
</gene>
<dbReference type="InterPro" id="IPR000182">
    <property type="entry name" value="GNAT_dom"/>
</dbReference>
<organism evidence="2">
    <name type="scientific">uncultured Nocardioidaceae bacterium</name>
    <dbReference type="NCBI Taxonomy" id="253824"/>
    <lineage>
        <taxon>Bacteria</taxon>
        <taxon>Bacillati</taxon>
        <taxon>Actinomycetota</taxon>
        <taxon>Actinomycetes</taxon>
        <taxon>Propionibacteriales</taxon>
        <taxon>Nocardioidaceae</taxon>
        <taxon>environmental samples</taxon>
    </lineage>
</organism>
<dbReference type="GO" id="GO:0030649">
    <property type="term" value="P:aminoglycoside antibiotic catabolic process"/>
    <property type="evidence" value="ECO:0007669"/>
    <property type="project" value="TreeGrafter"/>
</dbReference>
<dbReference type="PANTHER" id="PTHR37817">
    <property type="entry name" value="N-ACETYLTRANSFERASE EIS"/>
    <property type="match status" value="1"/>
</dbReference>
<dbReference type="Pfam" id="PF13527">
    <property type="entry name" value="Acetyltransf_9"/>
    <property type="match status" value="1"/>
</dbReference>
<dbReference type="SUPFAM" id="SSF55718">
    <property type="entry name" value="SCP-like"/>
    <property type="match status" value="1"/>
</dbReference>
<dbReference type="InterPro" id="IPR016181">
    <property type="entry name" value="Acyl_CoA_acyltransferase"/>
</dbReference>
<name>A0A6J4MBH5_9ACTN</name>
<dbReference type="PANTHER" id="PTHR37817:SF1">
    <property type="entry name" value="N-ACETYLTRANSFERASE EIS"/>
    <property type="match status" value="1"/>
</dbReference>
<feature type="domain" description="N-acetyltransferase" evidence="1">
    <location>
        <begin position="6"/>
        <end position="155"/>
    </location>
</feature>
<evidence type="ECO:0000259" key="1">
    <source>
        <dbReference type="PROSITE" id="PS51186"/>
    </source>
</evidence>
<dbReference type="PROSITE" id="PS51186">
    <property type="entry name" value="GNAT"/>
    <property type="match status" value="1"/>
</dbReference>
<dbReference type="Gene3D" id="3.30.1050.10">
    <property type="entry name" value="SCP2 sterol-binding domain"/>
    <property type="match status" value="1"/>
</dbReference>
<accession>A0A6J4MBH5</accession>
<evidence type="ECO:0000313" key="2">
    <source>
        <dbReference type="EMBL" id="CAA9355623.1"/>
    </source>
</evidence>
<dbReference type="InterPro" id="IPR025559">
    <property type="entry name" value="Eis_dom"/>
</dbReference>
<dbReference type="Gene3D" id="3.40.630.30">
    <property type="match status" value="2"/>
</dbReference>
<dbReference type="SUPFAM" id="SSF55729">
    <property type="entry name" value="Acyl-CoA N-acyltransferases (Nat)"/>
    <property type="match status" value="1"/>
</dbReference>
<dbReference type="AlphaFoldDB" id="A0A6J4MBH5"/>
<dbReference type="EMBL" id="CADCUD010000200">
    <property type="protein sequence ID" value="CAA9355623.1"/>
    <property type="molecule type" value="Genomic_DNA"/>
</dbReference>
<dbReference type="GO" id="GO:0034069">
    <property type="term" value="F:aminoglycoside N-acetyltransferase activity"/>
    <property type="evidence" value="ECO:0007669"/>
    <property type="project" value="TreeGrafter"/>
</dbReference>
<dbReference type="InterPro" id="IPR051554">
    <property type="entry name" value="Acetyltransferase_Eis"/>
</dbReference>
<dbReference type="InterPro" id="IPR036527">
    <property type="entry name" value="SCP2_sterol-bd_dom_sf"/>
</dbReference>
<reference evidence="2" key="1">
    <citation type="submission" date="2020-02" db="EMBL/GenBank/DDBJ databases">
        <authorList>
            <person name="Meier V. D."/>
        </authorList>
    </citation>
    <scope>NUCLEOTIDE SEQUENCE</scope>
    <source>
        <strain evidence="2">AVDCRST_MAG46</strain>
    </source>
</reference>
<proteinExistence type="predicted"/>
<protein>
    <recommendedName>
        <fullName evidence="1">N-acetyltransferase domain-containing protein</fullName>
    </recommendedName>
</protein>
<dbReference type="InterPro" id="IPR041380">
    <property type="entry name" value="Acetyltransf_17"/>
</dbReference>
<dbReference type="CDD" id="cd04301">
    <property type="entry name" value="NAT_SF"/>
    <property type="match status" value="1"/>
</dbReference>
<dbReference type="Pfam" id="PF13530">
    <property type="entry name" value="SCP2_2"/>
    <property type="match status" value="1"/>
</dbReference>
<dbReference type="Pfam" id="PF17668">
    <property type="entry name" value="Acetyltransf_17"/>
    <property type="match status" value="1"/>
</dbReference>